<sequence>MHGEANYMVINEDSDDILASTSTLEEAKEALLKEDISACYIEDSERGMRIYTEDGGDTWLTSEA</sequence>
<dbReference type="AlphaFoldDB" id="A0A0F9DT24"/>
<organism evidence="1">
    <name type="scientific">marine sediment metagenome</name>
    <dbReference type="NCBI Taxonomy" id="412755"/>
    <lineage>
        <taxon>unclassified sequences</taxon>
        <taxon>metagenomes</taxon>
        <taxon>ecological metagenomes</taxon>
    </lineage>
</organism>
<comment type="caution">
    <text evidence="1">The sequence shown here is derived from an EMBL/GenBank/DDBJ whole genome shotgun (WGS) entry which is preliminary data.</text>
</comment>
<accession>A0A0F9DT24</accession>
<reference evidence="1" key="1">
    <citation type="journal article" date="2015" name="Nature">
        <title>Complex archaea that bridge the gap between prokaryotes and eukaryotes.</title>
        <authorList>
            <person name="Spang A."/>
            <person name="Saw J.H."/>
            <person name="Jorgensen S.L."/>
            <person name="Zaremba-Niedzwiedzka K."/>
            <person name="Martijn J."/>
            <person name="Lind A.E."/>
            <person name="van Eijk R."/>
            <person name="Schleper C."/>
            <person name="Guy L."/>
            <person name="Ettema T.J."/>
        </authorList>
    </citation>
    <scope>NUCLEOTIDE SEQUENCE</scope>
</reference>
<gene>
    <name evidence="1" type="ORF">LCGC14_2159520</name>
</gene>
<name>A0A0F9DT24_9ZZZZ</name>
<dbReference type="EMBL" id="LAZR01027676">
    <property type="protein sequence ID" value="KKL64983.1"/>
    <property type="molecule type" value="Genomic_DNA"/>
</dbReference>
<evidence type="ECO:0000313" key="1">
    <source>
        <dbReference type="EMBL" id="KKL64983.1"/>
    </source>
</evidence>
<proteinExistence type="predicted"/>
<protein>
    <submittedName>
        <fullName evidence="1">Uncharacterized protein</fullName>
    </submittedName>
</protein>